<reference evidence="11" key="1">
    <citation type="journal article" date="2008" name="Nature">
        <title>The amphioxus genome and the evolution of the chordate karyotype.</title>
        <authorList>
            <consortium name="US DOE Joint Genome Institute (JGI-PGF)"/>
            <person name="Putnam N.H."/>
            <person name="Butts T."/>
            <person name="Ferrier D.E.K."/>
            <person name="Furlong R.F."/>
            <person name="Hellsten U."/>
            <person name="Kawashima T."/>
            <person name="Robinson-Rechavi M."/>
            <person name="Shoguchi E."/>
            <person name="Terry A."/>
            <person name="Yu J.-K."/>
            <person name="Benito-Gutierrez E.L."/>
            <person name="Dubchak I."/>
            <person name="Garcia-Fernandez J."/>
            <person name="Gibson-Brown J.J."/>
            <person name="Grigoriev I.V."/>
            <person name="Horton A.C."/>
            <person name="de Jong P.J."/>
            <person name="Jurka J."/>
            <person name="Kapitonov V.V."/>
            <person name="Kohara Y."/>
            <person name="Kuroki Y."/>
            <person name="Lindquist E."/>
            <person name="Lucas S."/>
            <person name="Osoegawa K."/>
            <person name="Pennacchio L.A."/>
            <person name="Salamov A.A."/>
            <person name="Satou Y."/>
            <person name="Sauka-Spengler T."/>
            <person name="Schmutz J."/>
            <person name="Shin-I T."/>
            <person name="Toyoda A."/>
            <person name="Bronner-Fraser M."/>
            <person name="Fujiyama A."/>
            <person name="Holland L.Z."/>
            <person name="Holland P.W.H."/>
            <person name="Satoh N."/>
            <person name="Rokhsar D.S."/>
        </authorList>
    </citation>
    <scope>NUCLEOTIDE SEQUENCE [LARGE SCALE GENOMIC DNA]</scope>
    <source>
        <strain evidence="11">S238N-H82</strain>
        <tissue evidence="11">Testes</tissue>
    </source>
</reference>
<evidence type="ECO:0000313" key="11">
    <source>
        <dbReference type="EMBL" id="EEN46991.1"/>
    </source>
</evidence>
<dbReference type="SUPFAM" id="SSF57492">
    <property type="entry name" value="Trefoil"/>
    <property type="match status" value="1"/>
</dbReference>
<evidence type="ECO:0000256" key="1">
    <source>
        <dbReference type="ARBA" id="ARBA00022536"/>
    </source>
</evidence>
<protein>
    <recommendedName>
        <fullName evidence="12">Fibropellin-1-like</fullName>
    </recommendedName>
</protein>
<dbReference type="InterPro" id="IPR000152">
    <property type="entry name" value="EGF-type_Asp/Asn_hydroxyl_site"/>
</dbReference>
<dbReference type="PROSITE" id="PS51448">
    <property type="entry name" value="P_TREFOIL_2"/>
    <property type="match status" value="1"/>
</dbReference>
<dbReference type="PRINTS" id="PR00010">
    <property type="entry name" value="EGFBLOOD"/>
</dbReference>
<organism>
    <name type="scientific">Branchiostoma floridae</name>
    <name type="common">Florida lancelet</name>
    <name type="synonym">Amphioxus</name>
    <dbReference type="NCBI Taxonomy" id="7739"/>
    <lineage>
        <taxon>Eukaryota</taxon>
        <taxon>Metazoa</taxon>
        <taxon>Chordata</taxon>
        <taxon>Cephalochordata</taxon>
        <taxon>Leptocardii</taxon>
        <taxon>Amphioxiformes</taxon>
        <taxon>Branchiostomatidae</taxon>
        <taxon>Branchiostoma</taxon>
    </lineage>
</organism>
<dbReference type="CDD" id="cd00037">
    <property type="entry name" value="CLECT"/>
    <property type="match status" value="3"/>
</dbReference>
<feature type="signal peptide" evidence="7">
    <location>
        <begin position="1"/>
        <end position="20"/>
    </location>
</feature>
<dbReference type="Gene3D" id="3.10.100.10">
    <property type="entry name" value="Mannose-Binding Protein A, subunit A"/>
    <property type="match status" value="3"/>
</dbReference>
<dbReference type="InterPro" id="IPR000519">
    <property type="entry name" value="P_trefoil_dom"/>
</dbReference>
<dbReference type="PROSITE" id="PS50026">
    <property type="entry name" value="EGF_3"/>
    <property type="match status" value="4"/>
</dbReference>
<feature type="disulfide bond" evidence="6">
    <location>
        <begin position="170"/>
        <end position="179"/>
    </location>
</feature>
<dbReference type="eggNOG" id="KOG1217">
    <property type="taxonomic scope" value="Eukaryota"/>
</dbReference>
<dbReference type="InterPro" id="IPR001304">
    <property type="entry name" value="C-type_lectin-like"/>
</dbReference>
<dbReference type="Pfam" id="PF00059">
    <property type="entry name" value="Lectin_C"/>
    <property type="match status" value="2"/>
</dbReference>
<dbReference type="SMART" id="SM00179">
    <property type="entry name" value="EGF_CA"/>
    <property type="match status" value="3"/>
</dbReference>
<evidence type="ECO:0000256" key="5">
    <source>
        <dbReference type="ARBA" id="ARBA00023180"/>
    </source>
</evidence>
<dbReference type="PROSITE" id="PS00022">
    <property type="entry name" value="EGF_1"/>
    <property type="match status" value="4"/>
</dbReference>
<dbReference type="FunFam" id="2.10.25.10:FF:000814">
    <property type="entry name" value="Sushi, von Willebrand factor type A, EGF and pentraxin domain-containing protein 1"/>
    <property type="match status" value="1"/>
</dbReference>
<dbReference type="FunFam" id="3.10.100.10:FF:000107">
    <property type="entry name" value="Uncharacterized protein"/>
    <property type="match status" value="1"/>
</dbReference>
<dbReference type="FunFam" id="2.10.25.10:FF:000122">
    <property type="entry name" value="Protein crumbs homolog 2"/>
    <property type="match status" value="2"/>
</dbReference>
<dbReference type="PROSITE" id="PS01186">
    <property type="entry name" value="EGF_2"/>
    <property type="match status" value="4"/>
</dbReference>
<evidence type="ECO:0000256" key="7">
    <source>
        <dbReference type="SAM" id="SignalP"/>
    </source>
</evidence>
<accession>C3ZK92</accession>
<dbReference type="InterPro" id="IPR044913">
    <property type="entry name" value="P_trefoil_dom_sf"/>
</dbReference>
<feature type="domain" description="EGF-like" evidence="8">
    <location>
        <begin position="508"/>
        <end position="544"/>
    </location>
</feature>
<dbReference type="Pfam" id="PF00008">
    <property type="entry name" value="EGF"/>
    <property type="match status" value="3"/>
</dbReference>
<feature type="disulfide bond" evidence="6">
    <location>
        <begin position="534"/>
        <end position="543"/>
    </location>
</feature>
<feature type="disulfide bond" evidence="6">
    <location>
        <begin position="283"/>
        <end position="292"/>
    </location>
</feature>
<evidence type="ECO:0000259" key="10">
    <source>
        <dbReference type="PROSITE" id="PS51448"/>
    </source>
</evidence>
<keyword evidence="4 6" id="KW-1015">Disulfide bond</keyword>
<dbReference type="SUPFAM" id="SSF57196">
    <property type="entry name" value="EGF/Laminin"/>
    <property type="match status" value="4"/>
</dbReference>
<evidence type="ECO:0000256" key="4">
    <source>
        <dbReference type="ARBA" id="ARBA00023157"/>
    </source>
</evidence>
<evidence type="ECO:0000256" key="2">
    <source>
        <dbReference type="ARBA" id="ARBA00022729"/>
    </source>
</evidence>
<dbReference type="SMART" id="SM00181">
    <property type="entry name" value="EGF"/>
    <property type="match status" value="4"/>
</dbReference>
<feature type="domain" description="EGF-like" evidence="8">
    <location>
        <begin position="257"/>
        <end position="293"/>
    </location>
</feature>
<dbReference type="GO" id="GO:0005509">
    <property type="term" value="F:calcium ion binding"/>
    <property type="evidence" value="ECO:0007669"/>
    <property type="project" value="InterPro"/>
</dbReference>
<dbReference type="InterPro" id="IPR016187">
    <property type="entry name" value="CTDL_fold"/>
</dbReference>
<feature type="domain" description="C-type lectin" evidence="9">
    <location>
        <begin position="349"/>
        <end position="443"/>
    </location>
</feature>
<keyword evidence="2 7" id="KW-0732">Signal</keyword>
<evidence type="ECO:0000259" key="9">
    <source>
        <dbReference type="PROSITE" id="PS50041"/>
    </source>
</evidence>
<dbReference type="InParanoid" id="C3ZK92"/>
<feature type="disulfide bond" evidence="6">
    <location>
        <begin position="696"/>
        <end position="705"/>
    </location>
</feature>
<feature type="domain" description="C-type lectin" evidence="9">
    <location>
        <begin position="184"/>
        <end position="273"/>
    </location>
</feature>
<dbReference type="PANTHER" id="PTHR12916">
    <property type="entry name" value="CYTOCHROME C OXIDASE POLYPEPTIDE VIC-2"/>
    <property type="match status" value="1"/>
</dbReference>
<keyword evidence="3" id="KW-0677">Repeat</keyword>
<dbReference type="AlphaFoldDB" id="C3ZK92"/>
<dbReference type="Gene3D" id="2.10.25.10">
    <property type="entry name" value="Laminin"/>
    <property type="match status" value="4"/>
</dbReference>
<dbReference type="FunFam" id="3.10.100.10:FF:000171">
    <property type="entry name" value="Uncharacterized protein"/>
    <property type="match status" value="1"/>
</dbReference>
<evidence type="ECO:0008006" key="12">
    <source>
        <dbReference type="Google" id="ProtNLM"/>
    </source>
</evidence>
<dbReference type="CDD" id="cd00054">
    <property type="entry name" value="EGF_CA"/>
    <property type="match status" value="3"/>
</dbReference>
<comment type="caution">
    <text evidence="6">Lacks conserved residue(s) required for the propagation of feature annotation.</text>
</comment>
<gene>
    <name evidence="11" type="ORF">BRAFLDRAFT_69469</name>
</gene>
<dbReference type="CDD" id="cd00111">
    <property type="entry name" value="Trefoil"/>
    <property type="match status" value="1"/>
</dbReference>
<name>C3ZK92_BRAFL</name>
<proteinExistence type="predicted"/>
<dbReference type="PROSITE" id="PS00010">
    <property type="entry name" value="ASX_HYDROXYL"/>
    <property type="match status" value="2"/>
</dbReference>
<dbReference type="SMART" id="SM00018">
    <property type="entry name" value="PD"/>
    <property type="match status" value="1"/>
</dbReference>
<sequence length="769" mass="82513">MCKFLLFTVTVAVIVWPAQSQAGTFLATYSGYHYFKVQASGQMTSGNVKATCEAAGYVTPCPGDRDCGYSSADCVPTGLTDCYSPMQDLSQFLCGERPQRCPAFDGVYSFMDNWSSGSACGVEGGTSCTTGNNYNDRYAFCARDIDECSNAPCHNGATCQDGVNSFTCQCAPGYTGTLCETVPYVDGCLLFSSDAVSYPEASQECQKRGGHLVDVKEAELQRLIADSIPTGSDVSPWTGLKLSPGVMTYTDGSSVSDVDECASNPCQNGGTCINGVNSYHCHCTVGYGGETCQTDLDLCAQVVCPFNWQCQDEGNHFICLAGTTRLLTPYVCSSASCPDGLYCKEEGPASFSCRVGTEGTSTQWREALTTCMAKGGQLATAERPGELDSIQMLLPHGTHSWVGARKLDTLDTFYWVTTVPSTNATCVTDPDLKIDCGFGSQWECESRGCCYLPVFPGSVEPWCSYRNDLIPTVEIPGFTSRREEDCLAFSTHGIQADFCDDVHHSICESDWCASDTCFSGGTCLEEINGFSCVCPEGFGGRRCEIVPFPGGCYQFSSEAVSHSDAELVCSTNGGRLADARDGQQQSFIADGIAATTGVSSWLGMKLKAVYSITYSDGSTAPVPVQLSSSQPPAQCDLCVLLDSSNSVVSSTMNTASCTEQHNYVCQSESKPCDQNFCQNGGNCTSCFDGSATFCECTDGFEGRFCEINIDWCSLVTCPFDWTCQDDGTHFTCLAKKVRLDEPYRCSRASCPDGMNCREDGGATFSCFAN</sequence>
<evidence type="ECO:0000256" key="3">
    <source>
        <dbReference type="ARBA" id="ARBA00022737"/>
    </source>
</evidence>
<dbReference type="InterPro" id="IPR000742">
    <property type="entry name" value="EGF"/>
</dbReference>
<feature type="domain" description="C-type lectin" evidence="9">
    <location>
        <begin position="548"/>
        <end position="666"/>
    </location>
</feature>
<dbReference type="PROSITE" id="PS50041">
    <property type="entry name" value="C_TYPE_LECTIN_2"/>
    <property type="match status" value="3"/>
</dbReference>
<dbReference type="InterPro" id="IPR016186">
    <property type="entry name" value="C-type_lectin-like/link_sf"/>
</dbReference>
<evidence type="ECO:0000259" key="8">
    <source>
        <dbReference type="PROSITE" id="PS50026"/>
    </source>
</evidence>
<dbReference type="InterPro" id="IPR001881">
    <property type="entry name" value="EGF-like_Ca-bd_dom"/>
</dbReference>
<dbReference type="PANTHER" id="PTHR12916:SF9">
    <property type="entry name" value="NEUROGENIC LOCUS NOTCH HOMOLOG PROTEIN 1-RELATED"/>
    <property type="match status" value="1"/>
</dbReference>
<feature type="domain" description="P-type" evidence="10">
    <location>
        <begin position="424"/>
        <end position="467"/>
    </location>
</feature>
<dbReference type="EMBL" id="GG666636">
    <property type="protein sequence ID" value="EEN46991.1"/>
    <property type="molecule type" value="Genomic_DNA"/>
</dbReference>
<feature type="chain" id="PRO_5002936902" description="Fibropellin-1-like" evidence="7">
    <location>
        <begin position="21"/>
        <end position="769"/>
    </location>
</feature>
<feature type="disulfide bond" evidence="6">
    <location>
        <begin position="677"/>
        <end position="694"/>
    </location>
</feature>
<feature type="domain" description="EGF-like" evidence="8">
    <location>
        <begin position="668"/>
        <end position="706"/>
    </location>
</feature>
<dbReference type="SUPFAM" id="SSF56436">
    <property type="entry name" value="C-type lectin-like"/>
    <property type="match status" value="3"/>
</dbReference>
<evidence type="ECO:0000256" key="6">
    <source>
        <dbReference type="PROSITE-ProRule" id="PRU00076"/>
    </source>
</evidence>
<dbReference type="SMART" id="SM00034">
    <property type="entry name" value="CLECT"/>
    <property type="match status" value="3"/>
</dbReference>
<feature type="domain" description="EGF-like" evidence="8">
    <location>
        <begin position="144"/>
        <end position="180"/>
    </location>
</feature>
<dbReference type="PROSITE" id="PS01187">
    <property type="entry name" value="EGF_CA"/>
    <property type="match status" value="2"/>
</dbReference>
<dbReference type="InterPro" id="IPR018097">
    <property type="entry name" value="EGF_Ca-bd_CS"/>
</dbReference>
<keyword evidence="1 6" id="KW-0245">EGF-like domain</keyword>
<keyword evidence="5" id="KW-0325">Glycoprotein</keyword>